<evidence type="ECO:0000313" key="1">
    <source>
        <dbReference type="EMBL" id="KAB0476539.1"/>
    </source>
</evidence>
<sequence>MKALKFIGIAIAILFGLLLIMPSAKPTLDSMEVSKATFEEVQLNTGCTSPFSDDKKEAMFKDGYKGKVFEWKGIVGRSKDGMIDINLNDGIAPDLTVELSDKKQGFDLLEDQPIKVKFVMDTAGGCFLPYQGKLAVVL</sequence>
<dbReference type="RefSeq" id="WP_150897839.1">
    <property type="nucleotide sequence ID" value="NZ_AP025468.1"/>
</dbReference>
<proteinExistence type="predicted"/>
<evidence type="ECO:0000313" key="2">
    <source>
        <dbReference type="Proteomes" id="UP000423756"/>
    </source>
</evidence>
<reference evidence="1 2" key="1">
    <citation type="submission" date="2019-09" db="EMBL/GenBank/DDBJ databases">
        <title>Draft genome sequences of 48 bacterial type strains from the CCUG.</title>
        <authorList>
            <person name="Tunovic T."/>
            <person name="Pineiro-Iglesias B."/>
            <person name="Unosson C."/>
            <person name="Inganas E."/>
            <person name="Ohlen M."/>
            <person name="Cardew S."/>
            <person name="Jensie-Markopoulos S."/>
            <person name="Salva-Serra F."/>
            <person name="Jaen-Luchoro D."/>
            <person name="Karlsson R."/>
            <person name="Svensson-Stadler L."/>
            <person name="Chun J."/>
            <person name="Moore E."/>
        </authorList>
    </citation>
    <scope>NUCLEOTIDE SEQUENCE [LARGE SCALE GENOMIC DNA]</scope>
    <source>
        <strain evidence="1 2">CCUG 48643</strain>
    </source>
</reference>
<dbReference type="Proteomes" id="UP000423756">
    <property type="component" value="Unassembled WGS sequence"/>
</dbReference>
<dbReference type="EMBL" id="VZPX01000047">
    <property type="protein sequence ID" value="KAB0476539.1"/>
    <property type="molecule type" value="Genomic_DNA"/>
</dbReference>
<protein>
    <submittedName>
        <fullName evidence="1">Uncharacterized protein</fullName>
    </submittedName>
</protein>
<comment type="caution">
    <text evidence="1">The sequence shown here is derived from an EMBL/GenBank/DDBJ whole genome shotgun (WGS) entry which is preliminary data.</text>
</comment>
<gene>
    <name evidence="1" type="ORF">F7Q91_19045</name>
</gene>
<dbReference type="AlphaFoldDB" id="A0A7V7NR74"/>
<accession>A0A7V7NR74</accession>
<organism evidence="1 2">
    <name type="scientific">Vibrio chagasii</name>
    <dbReference type="NCBI Taxonomy" id="170679"/>
    <lineage>
        <taxon>Bacteria</taxon>
        <taxon>Pseudomonadati</taxon>
        <taxon>Pseudomonadota</taxon>
        <taxon>Gammaproteobacteria</taxon>
        <taxon>Vibrionales</taxon>
        <taxon>Vibrionaceae</taxon>
        <taxon>Vibrio</taxon>
    </lineage>
</organism>
<name>A0A7V7NR74_9VIBR</name>
<dbReference type="GeneID" id="77344894"/>